<proteinExistence type="predicted"/>
<keyword evidence="2" id="KW-0732">Signal</keyword>
<name>A0A7R7XWZ8_9EURO</name>
<dbReference type="OrthoDB" id="4776947at2759"/>
<evidence type="ECO:0000256" key="2">
    <source>
        <dbReference type="SAM" id="SignalP"/>
    </source>
</evidence>
<gene>
    <name evidence="3" type="ORF">APUU_70567A</name>
</gene>
<sequence>MLFAKSTVLVALFALGKVVAAAGTSTPACLLTVVGPENPGNLKAICKTNGKEIQSSIKDECGDDAKDALKYYAGVCKEAGFEVDTSSSSSSSSSSTSTSDSSSSTSGSSTSTGGASSTGGSDSSSGSGSGSGSDSDSDSASATDSADETTPTNGASTDKQVSGAALAAVVFLGFAATL</sequence>
<dbReference type="EMBL" id="AP024449">
    <property type="protein sequence ID" value="BCS28997.1"/>
    <property type="molecule type" value="Genomic_DNA"/>
</dbReference>
<dbReference type="AlphaFoldDB" id="A0A7R7XWZ8"/>
<protein>
    <recommendedName>
        <fullName evidence="5">GPI anchored cell wall protein</fullName>
    </recommendedName>
</protein>
<feature type="signal peptide" evidence="2">
    <location>
        <begin position="1"/>
        <end position="20"/>
    </location>
</feature>
<organism evidence="3 4">
    <name type="scientific">Aspergillus puulaauensis</name>
    <dbReference type="NCBI Taxonomy" id="1220207"/>
    <lineage>
        <taxon>Eukaryota</taxon>
        <taxon>Fungi</taxon>
        <taxon>Dikarya</taxon>
        <taxon>Ascomycota</taxon>
        <taxon>Pezizomycotina</taxon>
        <taxon>Eurotiomycetes</taxon>
        <taxon>Eurotiomycetidae</taxon>
        <taxon>Eurotiales</taxon>
        <taxon>Aspergillaceae</taxon>
        <taxon>Aspergillus</taxon>
    </lineage>
</organism>
<accession>A0A7R7XWZ8</accession>
<dbReference type="KEGG" id="apuu:APUU_70567A"/>
<dbReference type="RefSeq" id="XP_041561183.1">
    <property type="nucleotide sequence ID" value="XM_041695454.1"/>
</dbReference>
<dbReference type="Proteomes" id="UP000654913">
    <property type="component" value="Chromosome 7"/>
</dbReference>
<feature type="compositionally biased region" description="Polar residues" evidence="1">
    <location>
        <begin position="148"/>
        <end position="160"/>
    </location>
</feature>
<reference evidence="3" key="1">
    <citation type="submission" date="2021-01" db="EMBL/GenBank/DDBJ databases">
        <authorList>
            <consortium name="Aspergillus puulaauensis MK2 genome sequencing consortium"/>
            <person name="Kazuki M."/>
            <person name="Futagami T."/>
        </authorList>
    </citation>
    <scope>NUCLEOTIDE SEQUENCE</scope>
    <source>
        <strain evidence="3">MK2</strain>
    </source>
</reference>
<evidence type="ECO:0008006" key="5">
    <source>
        <dbReference type="Google" id="ProtNLM"/>
    </source>
</evidence>
<dbReference type="GeneID" id="64978994"/>
<feature type="compositionally biased region" description="Low complexity" evidence="1">
    <location>
        <begin position="84"/>
        <end position="144"/>
    </location>
</feature>
<feature type="chain" id="PRO_5031368271" description="GPI anchored cell wall protein" evidence="2">
    <location>
        <begin position="21"/>
        <end position="178"/>
    </location>
</feature>
<keyword evidence="4" id="KW-1185">Reference proteome</keyword>
<evidence type="ECO:0000313" key="4">
    <source>
        <dbReference type="Proteomes" id="UP000654913"/>
    </source>
</evidence>
<evidence type="ECO:0000313" key="3">
    <source>
        <dbReference type="EMBL" id="BCS28997.1"/>
    </source>
</evidence>
<reference evidence="3" key="2">
    <citation type="submission" date="2021-02" db="EMBL/GenBank/DDBJ databases">
        <title>Aspergillus puulaauensis MK2 genome sequence.</title>
        <authorList>
            <person name="Futagami T."/>
            <person name="Mori K."/>
            <person name="Kadooka C."/>
            <person name="Tanaka T."/>
        </authorList>
    </citation>
    <scope>NUCLEOTIDE SEQUENCE</scope>
    <source>
        <strain evidence="3">MK2</strain>
    </source>
</reference>
<evidence type="ECO:0000256" key="1">
    <source>
        <dbReference type="SAM" id="MobiDB-lite"/>
    </source>
</evidence>
<feature type="region of interest" description="Disordered" evidence="1">
    <location>
        <begin position="82"/>
        <end position="160"/>
    </location>
</feature>